<dbReference type="STRING" id="1172194.WQQ_43380"/>
<dbReference type="AlphaFoldDB" id="I8T2K2"/>
<reference evidence="5 6" key="1">
    <citation type="journal article" date="2012" name="J. Bacteriol.">
        <title>Genome Sequence of n-Alkane-Degrading Hydrocarboniphaga effusa Strain AP103T (ATCC BAA-332T).</title>
        <authorList>
            <person name="Chang H.K."/>
            <person name="Zylstra G.J."/>
            <person name="Chae J.C."/>
        </authorList>
    </citation>
    <scope>NUCLEOTIDE SEQUENCE [LARGE SCALE GENOMIC DNA]</scope>
    <source>
        <strain evidence="5 6">AP103</strain>
    </source>
</reference>
<proteinExistence type="inferred from homology"/>
<feature type="domain" description="AMP-dependent synthetase/ligase" evidence="3">
    <location>
        <begin position="46"/>
        <end position="371"/>
    </location>
</feature>
<dbReference type="Pfam" id="PF13193">
    <property type="entry name" value="AMP-binding_C"/>
    <property type="match status" value="1"/>
</dbReference>
<feature type="domain" description="AMP-binding enzyme C-terminal" evidence="4">
    <location>
        <begin position="425"/>
        <end position="494"/>
    </location>
</feature>
<evidence type="ECO:0000256" key="2">
    <source>
        <dbReference type="ARBA" id="ARBA00022598"/>
    </source>
</evidence>
<evidence type="ECO:0000313" key="5">
    <source>
        <dbReference type="EMBL" id="EIT67903.1"/>
    </source>
</evidence>
<name>I8T2K2_9GAMM</name>
<organism evidence="5 6">
    <name type="scientific">Hydrocarboniphaga effusa AP103</name>
    <dbReference type="NCBI Taxonomy" id="1172194"/>
    <lineage>
        <taxon>Bacteria</taxon>
        <taxon>Pseudomonadati</taxon>
        <taxon>Pseudomonadota</taxon>
        <taxon>Gammaproteobacteria</taxon>
        <taxon>Nevskiales</taxon>
        <taxon>Nevskiaceae</taxon>
        <taxon>Hydrocarboniphaga</taxon>
    </lineage>
</organism>
<keyword evidence="2 5" id="KW-0436">Ligase</keyword>
<dbReference type="Gene3D" id="3.30.300.30">
    <property type="match status" value="1"/>
</dbReference>
<dbReference type="GO" id="GO:0031956">
    <property type="term" value="F:medium-chain fatty acid-CoA ligase activity"/>
    <property type="evidence" value="ECO:0007669"/>
    <property type="project" value="TreeGrafter"/>
</dbReference>
<dbReference type="PANTHER" id="PTHR43201">
    <property type="entry name" value="ACYL-COA SYNTHETASE"/>
    <property type="match status" value="1"/>
</dbReference>
<comment type="similarity">
    <text evidence="1">Belongs to the ATP-dependent AMP-binding enzyme family.</text>
</comment>
<dbReference type="GO" id="GO:0006631">
    <property type="term" value="P:fatty acid metabolic process"/>
    <property type="evidence" value="ECO:0007669"/>
    <property type="project" value="TreeGrafter"/>
</dbReference>
<evidence type="ECO:0000313" key="6">
    <source>
        <dbReference type="Proteomes" id="UP000003704"/>
    </source>
</evidence>
<dbReference type="OrthoDB" id="9803968at2"/>
<dbReference type="EMBL" id="AKGD01000004">
    <property type="protein sequence ID" value="EIT67903.1"/>
    <property type="molecule type" value="Genomic_DNA"/>
</dbReference>
<evidence type="ECO:0000259" key="4">
    <source>
        <dbReference type="Pfam" id="PF13193"/>
    </source>
</evidence>
<dbReference type="PANTHER" id="PTHR43201:SF5">
    <property type="entry name" value="MEDIUM-CHAIN ACYL-COA LIGASE ACSF2, MITOCHONDRIAL"/>
    <property type="match status" value="1"/>
</dbReference>
<dbReference type="Pfam" id="PF00501">
    <property type="entry name" value="AMP-binding"/>
    <property type="match status" value="1"/>
</dbReference>
<comment type="caution">
    <text evidence="5">The sequence shown here is derived from an EMBL/GenBank/DDBJ whole genome shotgun (WGS) entry which is preliminary data.</text>
</comment>
<dbReference type="SUPFAM" id="SSF56801">
    <property type="entry name" value="Acetyl-CoA synthetase-like"/>
    <property type="match status" value="1"/>
</dbReference>
<gene>
    <name evidence="5" type="ORF">WQQ_43380</name>
</gene>
<dbReference type="PATRIC" id="fig|1172194.4.peg.4204"/>
<dbReference type="Gene3D" id="3.40.50.12780">
    <property type="entry name" value="N-terminal domain of ligase-like"/>
    <property type="match status" value="1"/>
</dbReference>
<dbReference type="InterPro" id="IPR025110">
    <property type="entry name" value="AMP-bd_C"/>
</dbReference>
<protein>
    <submittedName>
        <fullName evidence="5">AMP-dependent synthetase and ligase</fullName>
    </submittedName>
</protein>
<accession>I8T2K2</accession>
<keyword evidence="6" id="KW-1185">Reference proteome</keyword>
<evidence type="ECO:0000259" key="3">
    <source>
        <dbReference type="Pfam" id="PF00501"/>
    </source>
</evidence>
<evidence type="ECO:0000256" key="1">
    <source>
        <dbReference type="ARBA" id="ARBA00006432"/>
    </source>
</evidence>
<sequence length="526" mass="57147">MSASSSGRLLLAPAHYPSCDASGALRLSEPDKAVAIPLGDVLAHHAARGDRPALTHDGLTLRYSELDARANRRARLFKSLGVGHDDLVLLALPNSIEFFESTFALWKLGATPCPVSPKLTRSELDMIIETVKPRLVVGGESAAATQLSAGVDPGAEFSTEAIESRIPACWKAITSGGSTGRPKVILTHVAGTTDPQRASYALQQARDIILNPGPLYHNAAFSSAHQCLFAGGQVVNMERFDAERSLQLIQRHRVQYTMMVPTMMSRIWHLPAEVRESYDLSSLRTVLHLGAPCPTWLKERWIEWLGPERIVEAYAGTEGVGATSISGTEWLQHKGSVGRAAGGAEMRVLDADGRECAAGVVGEIYFRPPQHRRGNFSYLGASAKQSGDWVSLGDLGHVDEAGYLYLADRRTDVVISGGVNIYPAEVENALGRHPDVRSCVVIGLPDDDLGNRAHAIVQLADEARNRIDAEALAEFLKTQLVRYKIPRSYEFVSADLRDDAGKARRLQLREERMAALAVTAAENPPK</sequence>
<dbReference type="Proteomes" id="UP000003704">
    <property type="component" value="Unassembled WGS sequence"/>
</dbReference>
<dbReference type="InterPro" id="IPR042099">
    <property type="entry name" value="ANL_N_sf"/>
</dbReference>
<dbReference type="InterPro" id="IPR045851">
    <property type="entry name" value="AMP-bd_C_sf"/>
</dbReference>
<dbReference type="InterPro" id="IPR000873">
    <property type="entry name" value="AMP-dep_synth/lig_dom"/>
</dbReference>